<feature type="domain" description="Reverse transcriptase" evidence="1">
    <location>
        <begin position="390"/>
        <end position="631"/>
    </location>
</feature>
<dbReference type="InterPro" id="IPR052343">
    <property type="entry name" value="Retrotransposon-Effector_Assoc"/>
</dbReference>
<dbReference type="Gramene" id="Jr13_17530_p1">
    <property type="protein sequence ID" value="cds.Jr13_17530_p1"/>
    <property type="gene ID" value="Jr13_17530"/>
</dbReference>
<dbReference type="InterPro" id="IPR000477">
    <property type="entry name" value="RT_dom"/>
</dbReference>
<gene>
    <name evidence="2" type="ORF">F2P56_030246</name>
</gene>
<name>A0A833TKR9_JUGRE</name>
<dbReference type="CDD" id="cd01650">
    <property type="entry name" value="RT_nLTR_like"/>
    <property type="match status" value="1"/>
</dbReference>
<dbReference type="GO" id="GO:0004519">
    <property type="term" value="F:endonuclease activity"/>
    <property type="evidence" value="ECO:0007669"/>
    <property type="project" value="InterPro"/>
</dbReference>
<evidence type="ECO:0000313" key="2">
    <source>
        <dbReference type="EMBL" id="KAF5449841.1"/>
    </source>
</evidence>
<protein>
    <recommendedName>
        <fullName evidence="1">Reverse transcriptase domain-containing protein</fullName>
    </recommendedName>
</protein>
<comment type="caution">
    <text evidence="2">The sequence shown here is derived from an EMBL/GenBank/DDBJ whole genome shotgun (WGS) entry which is preliminary data.</text>
</comment>
<dbReference type="InterPro" id="IPR043502">
    <property type="entry name" value="DNA/RNA_pol_sf"/>
</dbReference>
<dbReference type="Pfam" id="PF03372">
    <property type="entry name" value="Exo_endo_phos"/>
    <property type="match status" value="1"/>
</dbReference>
<dbReference type="InterPro" id="IPR020847">
    <property type="entry name" value="AP_endonuclease_F1_BS"/>
</dbReference>
<dbReference type="PANTHER" id="PTHR46890:SF48">
    <property type="entry name" value="RNA-DIRECTED DNA POLYMERASE"/>
    <property type="match status" value="1"/>
</dbReference>
<organism evidence="2 3">
    <name type="scientific">Juglans regia</name>
    <name type="common">English walnut</name>
    <dbReference type="NCBI Taxonomy" id="51240"/>
    <lineage>
        <taxon>Eukaryota</taxon>
        <taxon>Viridiplantae</taxon>
        <taxon>Streptophyta</taxon>
        <taxon>Embryophyta</taxon>
        <taxon>Tracheophyta</taxon>
        <taxon>Spermatophyta</taxon>
        <taxon>Magnoliopsida</taxon>
        <taxon>eudicotyledons</taxon>
        <taxon>Gunneridae</taxon>
        <taxon>Pentapetalae</taxon>
        <taxon>rosids</taxon>
        <taxon>fabids</taxon>
        <taxon>Fagales</taxon>
        <taxon>Juglandaceae</taxon>
        <taxon>Juglans</taxon>
    </lineage>
</organism>
<dbReference type="Pfam" id="PF00078">
    <property type="entry name" value="RVT_1"/>
    <property type="match status" value="1"/>
</dbReference>
<dbReference type="PANTHER" id="PTHR46890">
    <property type="entry name" value="NON-LTR RETROLELEMENT REVERSE TRANSCRIPTASE-LIKE PROTEIN-RELATED"/>
    <property type="match status" value="1"/>
</dbReference>
<dbReference type="PROSITE" id="PS00726">
    <property type="entry name" value="AP_NUCLEASE_F1_1"/>
    <property type="match status" value="1"/>
</dbReference>
<evidence type="ECO:0000259" key="1">
    <source>
        <dbReference type="PROSITE" id="PS50878"/>
    </source>
</evidence>
<proteinExistence type="predicted"/>
<dbReference type="InterPro" id="IPR036691">
    <property type="entry name" value="Endo/exonu/phosph_ase_sf"/>
</dbReference>
<reference evidence="2" key="1">
    <citation type="submission" date="2015-10" db="EMBL/GenBank/DDBJ databases">
        <authorList>
            <person name="Martinez-Garcia P.J."/>
            <person name="Crepeau M.W."/>
            <person name="Puiu D."/>
            <person name="Gonzalez-Ibeas D."/>
            <person name="Whalen J."/>
            <person name="Stevens K."/>
            <person name="Paul R."/>
            <person name="Butterfield T."/>
            <person name="Britton M."/>
            <person name="Reagan R."/>
            <person name="Chakraborty S."/>
            <person name="Walawage S.L."/>
            <person name="Vasquez-Gross H.A."/>
            <person name="Cardeno C."/>
            <person name="Famula R."/>
            <person name="Pratt K."/>
            <person name="Kuruganti S."/>
            <person name="Aradhya M.K."/>
            <person name="Leslie C.A."/>
            <person name="Dandekar A.M."/>
            <person name="Salzberg S.L."/>
            <person name="Wegrzyn J.L."/>
            <person name="Langley C.H."/>
            <person name="Neale D.B."/>
        </authorList>
    </citation>
    <scope>NUCLEOTIDE SEQUENCE</scope>
    <source>
        <tissue evidence="2">Leaves</tissue>
    </source>
</reference>
<dbReference type="PROSITE" id="PS50878">
    <property type="entry name" value="RT_POL"/>
    <property type="match status" value="1"/>
</dbReference>
<dbReference type="GO" id="GO:0006281">
    <property type="term" value="P:DNA repair"/>
    <property type="evidence" value="ECO:0007669"/>
    <property type="project" value="InterPro"/>
</dbReference>
<dbReference type="InterPro" id="IPR005135">
    <property type="entry name" value="Endo/exonuclease/phosphatase"/>
</dbReference>
<dbReference type="SUPFAM" id="SSF56672">
    <property type="entry name" value="DNA/RNA polymerases"/>
    <property type="match status" value="1"/>
</dbReference>
<evidence type="ECO:0000313" key="3">
    <source>
        <dbReference type="Proteomes" id="UP000619265"/>
    </source>
</evidence>
<dbReference type="Proteomes" id="UP000619265">
    <property type="component" value="Unassembled WGS sequence"/>
</dbReference>
<accession>A0A833TKR9</accession>
<dbReference type="SUPFAM" id="SSF56219">
    <property type="entry name" value="DNase I-like"/>
    <property type="match status" value="1"/>
</dbReference>
<dbReference type="Gene3D" id="3.60.10.10">
    <property type="entry name" value="Endonuclease/exonuclease/phosphatase"/>
    <property type="match status" value="1"/>
</dbReference>
<dbReference type="GO" id="GO:0003677">
    <property type="term" value="F:DNA binding"/>
    <property type="evidence" value="ECO:0007669"/>
    <property type="project" value="InterPro"/>
</dbReference>
<reference evidence="2" key="2">
    <citation type="submission" date="2020-03" db="EMBL/GenBank/DDBJ databases">
        <title>Walnut 2.0.</title>
        <authorList>
            <person name="Marrano A."/>
            <person name="Britton M."/>
            <person name="Zimin A.V."/>
            <person name="Zaini P.A."/>
            <person name="Workman R."/>
            <person name="Puiu D."/>
            <person name="Bianco L."/>
            <person name="Allen B.J."/>
            <person name="Troggio M."/>
            <person name="Leslie C.A."/>
            <person name="Timp W."/>
            <person name="Dendekar A."/>
            <person name="Salzberg S.L."/>
            <person name="Neale D.B."/>
        </authorList>
    </citation>
    <scope>NUCLEOTIDE SEQUENCE</scope>
    <source>
        <tissue evidence="2">Leaves</tissue>
    </source>
</reference>
<sequence>MKILCWNSSGLGNPQGIRALRDLITREDPDLVFLQETKMRAQAMTTCKYKFGFVNCFFVDCVGRSGGLSLLWKREISVSISSFSRYHIDACIQESDLAEWRFTGVYGHPDASNRYLTWNLMRTLCPSTSGPWLVGGDFNEVLYLHEKRGGRPWPYAQLENFRAVMEDCALQDLGFQGPRFTWCNGRTGIQRISERLDRFFGNQQLWEVFPKERVRHGVITYSDHLPILFETGLPLIRGKHPKKFRFEVMWVGEEKCAQIIEREWGSARNSNNMEVVSKLIKGCGKKLAVWNKSSFGYVHEKLAEARRRLENLQQLDAICSNSERVNEARNEVNVWLEREELTRPYATKDVKLALDQMHPTKALGPDGMSALFCQSYWHIVGDCVTATVLDSLNTGMLPRDVNHTLISLIPKKNCAFVKGRLITDNVLLAYELVNYLRTKRYGQKGYMSLKLDMSKAYDKVEWVFLEKIMKKMGFANTFVDLIMTCVRTVSFSVLINGATHGPIIPSRELRQGNPLSPYLFLLCTEGLIALLKEAECEQLLRGIRVCRGAPMITHLLFADDGIIFCKADGETARHLQLVLEKYEVASGQKINRDKTAMVFSKNVEASKQRELLDLWGLRRYQQYDTYLGLLILLGDLKPKLLKVLKQEFGISFKVGKKNYSHKEGENSN</sequence>
<dbReference type="EMBL" id="LIHL02000013">
    <property type="protein sequence ID" value="KAF5449841.1"/>
    <property type="molecule type" value="Genomic_DNA"/>
</dbReference>
<dbReference type="AlphaFoldDB" id="A0A833TKR9"/>